<dbReference type="Proteomes" id="UP001228171">
    <property type="component" value="Unassembled WGS sequence"/>
</dbReference>
<sequence length="98" mass="10929">MLEHKKLITKAIKDAGSLAELVRLINNEVDTINKNLPEDMKIRHTYSTQISNWINRDTGVAPTHVYAFSKVVGCSCHDLRPDVFPLAANDPSNQQSIA</sequence>
<reference evidence="1 2" key="1">
    <citation type="submission" date="2023-08" db="EMBL/GenBank/DDBJ databases">
        <authorList>
            <person name="Kumar R."/>
        </authorList>
    </citation>
    <scope>NUCLEOTIDE SEQUENCE [LARGE SCALE GENOMIC DNA]</scope>
    <source>
        <strain evidence="1 2">LUR13</strain>
    </source>
</reference>
<keyword evidence="2" id="KW-1185">Reference proteome</keyword>
<protein>
    <submittedName>
        <fullName evidence="1">Uncharacterized protein</fullName>
    </submittedName>
</protein>
<organism evidence="1 2">
    <name type="scientific">Psychrobacter faecalis</name>
    <dbReference type="NCBI Taxonomy" id="180588"/>
    <lineage>
        <taxon>Bacteria</taxon>
        <taxon>Pseudomonadati</taxon>
        <taxon>Pseudomonadota</taxon>
        <taxon>Gammaproteobacteria</taxon>
        <taxon>Moraxellales</taxon>
        <taxon>Moraxellaceae</taxon>
        <taxon>Psychrobacter</taxon>
    </lineage>
</organism>
<gene>
    <name evidence="1" type="ORF">Q8P09_12620</name>
</gene>
<dbReference type="InterPro" id="IPR010982">
    <property type="entry name" value="Lambda_DNA-bd_dom_sf"/>
</dbReference>
<dbReference type="RefSeq" id="WP_305936113.1">
    <property type="nucleotide sequence ID" value="NZ_JAVAJI010000028.1"/>
</dbReference>
<evidence type="ECO:0000313" key="1">
    <source>
        <dbReference type="EMBL" id="MDP4545920.1"/>
    </source>
</evidence>
<name>A0ABT9HJG5_9GAMM</name>
<dbReference type="EMBL" id="JAVAJI010000028">
    <property type="protein sequence ID" value="MDP4545920.1"/>
    <property type="molecule type" value="Genomic_DNA"/>
</dbReference>
<dbReference type="Gene3D" id="1.10.260.40">
    <property type="entry name" value="lambda repressor-like DNA-binding domains"/>
    <property type="match status" value="1"/>
</dbReference>
<comment type="caution">
    <text evidence="1">The sequence shown here is derived from an EMBL/GenBank/DDBJ whole genome shotgun (WGS) entry which is preliminary data.</text>
</comment>
<evidence type="ECO:0000313" key="2">
    <source>
        <dbReference type="Proteomes" id="UP001228171"/>
    </source>
</evidence>
<accession>A0ABT9HJG5</accession>
<proteinExistence type="predicted"/>